<keyword evidence="3" id="KW-1185">Reference proteome</keyword>
<evidence type="ECO:0000259" key="1">
    <source>
        <dbReference type="PROSITE" id="PS51725"/>
    </source>
</evidence>
<proteinExistence type="predicted"/>
<evidence type="ECO:0000313" key="2">
    <source>
        <dbReference type="EMBL" id="NEC62950.1"/>
    </source>
</evidence>
<gene>
    <name evidence="2" type="ORF">G3I59_47020</name>
</gene>
<feature type="domain" description="ABM" evidence="1">
    <location>
        <begin position="2"/>
        <end position="90"/>
    </location>
</feature>
<protein>
    <submittedName>
        <fullName evidence="2">Antibiotic biosynthesis monooxygenase</fullName>
    </submittedName>
</protein>
<dbReference type="GO" id="GO:0004497">
    <property type="term" value="F:monooxygenase activity"/>
    <property type="evidence" value="ECO:0007669"/>
    <property type="project" value="UniProtKB-KW"/>
</dbReference>
<dbReference type="InterPro" id="IPR011008">
    <property type="entry name" value="Dimeric_a/b-barrel"/>
</dbReference>
<dbReference type="Pfam" id="PF03992">
    <property type="entry name" value="ABM"/>
    <property type="match status" value="1"/>
</dbReference>
<name>A0ABX0CDD6_9PSEU</name>
<keyword evidence="2" id="KW-0560">Oxidoreductase</keyword>
<organism evidence="2 3">
    <name type="scientific">Amycolatopsis rubida</name>
    <dbReference type="NCBI Taxonomy" id="112413"/>
    <lineage>
        <taxon>Bacteria</taxon>
        <taxon>Bacillati</taxon>
        <taxon>Actinomycetota</taxon>
        <taxon>Actinomycetes</taxon>
        <taxon>Pseudonocardiales</taxon>
        <taxon>Pseudonocardiaceae</taxon>
        <taxon>Amycolatopsis</taxon>
    </lineage>
</organism>
<keyword evidence="2" id="KW-0503">Monooxygenase</keyword>
<dbReference type="PROSITE" id="PS51725">
    <property type="entry name" value="ABM"/>
    <property type="match status" value="1"/>
</dbReference>
<dbReference type="Gene3D" id="3.30.70.100">
    <property type="match status" value="1"/>
</dbReference>
<dbReference type="EMBL" id="JAAGNC010000222">
    <property type="protein sequence ID" value="NEC62950.1"/>
    <property type="molecule type" value="Genomic_DNA"/>
</dbReference>
<dbReference type="RefSeq" id="WP_067588669.1">
    <property type="nucleotide sequence ID" value="NZ_JAAGNC010000222.1"/>
</dbReference>
<accession>A0ABX0CDD6</accession>
<dbReference type="SUPFAM" id="SSF54909">
    <property type="entry name" value="Dimeric alpha+beta barrel"/>
    <property type="match status" value="1"/>
</dbReference>
<reference evidence="2 3" key="1">
    <citation type="submission" date="2020-01" db="EMBL/GenBank/DDBJ databases">
        <title>Insect and environment-associated Actinomycetes.</title>
        <authorList>
            <person name="Currrie C."/>
            <person name="Chevrette M."/>
            <person name="Carlson C."/>
            <person name="Stubbendieck R."/>
            <person name="Wendt-Pienkowski E."/>
        </authorList>
    </citation>
    <scope>NUCLEOTIDE SEQUENCE [LARGE SCALE GENOMIC DNA]</scope>
    <source>
        <strain evidence="2 3">SID8386</strain>
    </source>
</reference>
<dbReference type="Proteomes" id="UP000470404">
    <property type="component" value="Unassembled WGS sequence"/>
</dbReference>
<dbReference type="InterPro" id="IPR007138">
    <property type="entry name" value="ABM_dom"/>
</dbReference>
<sequence>MFYTVNRYTVSGDAEEFDRLLREVNRHMSAQPGFHVYRLYRSESEPKVYLETSQWETAEQHRAAMTQDGFWGPVKKIGEIAAVEPGSFQLVRENRAAEVRQP</sequence>
<comment type="caution">
    <text evidence="2">The sequence shown here is derived from an EMBL/GenBank/DDBJ whole genome shotgun (WGS) entry which is preliminary data.</text>
</comment>
<evidence type="ECO:0000313" key="3">
    <source>
        <dbReference type="Proteomes" id="UP000470404"/>
    </source>
</evidence>